<proteinExistence type="predicted"/>
<evidence type="ECO:0000313" key="2">
    <source>
        <dbReference type="Proteomes" id="UP000259952"/>
    </source>
</evidence>
<dbReference type="KEGG" id="vg:54998572"/>
<dbReference type="Proteomes" id="UP000259952">
    <property type="component" value="Segment"/>
</dbReference>
<dbReference type="GeneID" id="54998572"/>
<dbReference type="RefSeq" id="YP_009807691.1">
    <property type="nucleotide sequence ID" value="NC_048027.1"/>
</dbReference>
<name>A0A346FCU0_9CAUD</name>
<reference evidence="1 2" key="1">
    <citation type="submission" date="2018-06" db="EMBL/GenBank/DDBJ databases">
        <authorList>
            <person name="Searcy Z.E."/>
            <person name="Delesalle V.A."/>
            <person name="Garlena R.A."/>
            <person name="Russell D.A."/>
            <person name="Pope W.H."/>
            <person name="Jacobs-Sera D."/>
            <person name="Hatfull G.F."/>
        </authorList>
    </citation>
    <scope>NUCLEOTIDE SEQUENCE [LARGE SCALE GENOMIC DNA]</scope>
</reference>
<evidence type="ECO:0000313" key="1">
    <source>
        <dbReference type="EMBL" id="AXN53554.1"/>
    </source>
</evidence>
<protein>
    <submittedName>
        <fullName evidence="1">Uncharacterized protein</fullName>
    </submittedName>
</protein>
<gene>
    <name evidence="1" type="primary">141</name>
    <name evidence="1" type="ORF">SEA_FRYBERGER_141</name>
</gene>
<keyword evidence="2" id="KW-1185">Reference proteome</keyword>
<sequence length="73" mass="8247">MAIIEHPNVVASLDFVKNEIRINGRTVIPEEAFLEYGPTVEINEGFMTLRIGIFCNEVEVIGQEKGLNWIKNS</sequence>
<organism evidence="1 2">
    <name type="scientific">Gordonia phage Fryberger</name>
    <dbReference type="NCBI Taxonomy" id="2250392"/>
    <lineage>
        <taxon>Viruses</taxon>
        <taxon>Duplodnaviria</taxon>
        <taxon>Heunggongvirae</taxon>
        <taxon>Uroviricota</taxon>
        <taxon>Caudoviricetes</taxon>
        <taxon>Ronaldovirus</taxon>
        <taxon>Ronaldovirus fryberger</taxon>
    </lineage>
</organism>
<accession>A0A346FCU0</accession>
<dbReference type="EMBL" id="MH479913">
    <property type="protein sequence ID" value="AXN53554.1"/>
    <property type="molecule type" value="Genomic_DNA"/>
</dbReference>